<gene>
    <name evidence="2" type="ORF">ILUMI_25903</name>
</gene>
<feature type="compositionally biased region" description="Basic residues" evidence="1">
    <location>
        <begin position="354"/>
        <end position="363"/>
    </location>
</feature>
<dbReference type="OrthoDB" id="6764886at2759"/>
<protein>
    <recommendedName>
        <fullName evidence="4">HTH CENPB-type domain-containing protein</fullName>
    </recommendedName>
</protein>
<feature type="compositionally biased region" description="Low complexity" evidence="1">
    <location>
        <begin position="335"/>
        <end position="344"/>
    </location>
</feature>
<feature type="region of interest" description="Disordered" evidence="1">
    <location>
        <begin position="323"/>
        <end position="367"/>
    </location>
</feature>
<dbReference type="Proteomes" id="UP000801492">
    <property type="component" value="Unassembled WGS sequence"/>
</dbReference>
<organism evidence="2 3">
    <name type="scientific">Ignelater luminosus</name>
    <name type="common">Cucubano</name>
    <name type="synonym">Pyrophorus luminosus</name>
    <dbReference type="NCBI Taxonomy" id="2038154"/>
    <lineage>
        <taxon>Eukaryota</taxon>
        <taxon>Metazoa</taxon>
        <taxon>Ecdysozoa</taxon>
        <taxon>Arthropoda</taxon>
        <taxon>Hexapoda</taxon>
        <taxon>Insecta</taxon>
        <taxon>Pterygota</taxon>
        <taxon>Neoptera</taxon>
        <taxon>Endopterygota</taxon>
        <taxon>Coleoptera</taxon>
        <taxon>Polyphaga</taxon>
        <taxon>Elateriformia</taxon>
        <taxon>Elateroidea</taxon>
        <taxon>Elateridae</taxon>
        <taxon>Agrypninae</taxon>
        <taxon>Pyrophorini</taxon>
        <taxon>Ignelater</taxon>
    </lineage>
</organism>
<sequence length="405" mass="45633">MPCKAKTNRKLSGCDGELIKSGVLKVINDVRSIRGVAKETGICHQTLKIYVFKYKNSAPENRKTLRFTPNYEINKVFPNKLESLLEDYLIKACKLHHGLTRNDVKKLAYQMAVKNKLKYPVSWNKLEMAGKDWLNGLRSRYQEILIRKPEGTSLPRATAFNETNVNEFFNNLSEVYQRFPNLACSDSYNLDETALTTVHNSPKILGPKGQKQIGQVTSRERGILVTACCIINAAGQSVPPYFIFLRVNFKRHMLNGALNGSGGNASKSILTSSQALYQPSEAINQSPTSHPAPSNTTALLPESVQQVDLPLLTTKPGLSNTSIILRTPEKKKPTKLLTPELIKPYPKPPPRKTNISRRKKGKSKILVDSPIKNKIIEELKQREMKNRNKKDCQKKIKTEKQRAKL</sequence>
<reference evidence="2" key="1">
    <citation type="submission" date="2019-08" db="EMBL/GenBank/DDBJ databases">
        <title>The genome of the North American firefly Photinus pyralis.</title>
        <authorList>
            <consortium name="Photinus pyralis genome working group"/>
            <person name="Fallon T.R."/>
            <person name="Sander Lower S.E."/>
            <person name="Weng J.-K."/>
        </authorList>
    </citation>
    <scope>NUCLEOTIDE SEQUENCE</scope>
    <source>
        <strain evidence="2">TRF0915ILg1</strain>
        <tissue evidence="2">Whole body</tissue>
    </source>
</reference>
<evidence type="ECO:0000313" key="2">
    <source>
        <dbReference type="EMBL" id="KAF2880280.1"/>
    </source>
</evidence>
<dbReference type="EMBL" id="VTPC01090990">
    <property type="protein sequence ID" value="KAF2880280.1"/>
    <property type="molecule type" value="Genomic_DNA"/>
</dbReference>
<comment type="caution">
    <text evidence="2">The sequence shown here is derived from an EMBL/GenBank/DDBJ whole genome shotgun (WGS) entry which is preliminary data.</text>
</comment>
<evidence type="ECO:0000313" key="3">
    <source>
        <dbReference type="Proteomes" id="UP000801492"/>
    </source>
</evidence>
<keyword evidence="3" id="KW-1185">Reference proteome</keyword>
<name>A0A8K0C4B1_IGNLU</name>
<evidence type="ECO:0008006" key="4">
    <source>
        <dbReference type="Google" id="ProtNLM"/>
    </source>
</evidence>
<dbReference type="AlphaFoldDB" id="A0A8K0C4B1"/>
<evidence type="ECO:0000256" key="1">
    <source>
        <dbReference type="SAM" id="MobiDB-lite"/>
    </source>
</evidence>
<proteinExistence type="predicted"/>
<accession>A0A8K0C4B1</accession>
<feature type="region of interest" description="Disordered" evidence="1">
    <location>
        <begin position="381"/>
        <end position="405"/>
    </location>
</feature>